<proteinExistence type="predicted"/>
<sequence>MTYPATAPADTTAMTIRPMTESDIEAAHGLSGEVRWPHRADDWRLMLEVGHGLVATD</sequence>
<evidence type="ECO:0000313" key="2">
    <source>
        <dbReference type="Proteomes" id="UP000036449"/>
    </source>
</evidence>
<dbReference type="EMBL" id="LABZ01000304">
    <property type="protein sequence ID" value="KMO29447.1"/>
    <property type="molecule type" value="Genomic_DNA"/>
</dbReference>
<feature type="non-terminal residue" evidence="1">
    <location>
        <position position="57"/>
    </location>
</feature>
<reference evidence="1 2" key="1">
    <citation type="submission" date="2015-03" db="EMBL/GenBank/DDBJ databases">
        <title>Genome sequencing of Methylobacterium tarhaniae DSM 25844.</title>
        <authorList>
            <person name="Chaudhry V."/>
            <person name="Patil P.B."/>
        </authorList>
    </citation>
    <scope>NUCLEOTIDE SEQUENCE [LARGE SCALE GENOMIC DNA]</scope>
    <source>
        <strain evidence="1 2">DSM 25844</strain>
    </source>
</reference>
<dbReference type="GO" id="GO:0016740">
    <property type="term" value="F:transferase activity"/>
    <property type="evidence" value="ECO:0007669"/>
    <property type="project" value="UniProtKB-KW"/>
</dbReference>
<evidence type="ECO:0000313" key="1">
    <source>
        <dbReference type="EMBL" id="KMO29447.1"/>
    </source>
</evidence>
<dbReference type="InterPro" id="IPR016181">
    <property type="entry name" value="Acyl_CoA_acyltransferase"/>
</dbReference>
<protein>
    <submittedName>
        <fullName evidence="1">GCN5 family acetyltransferase</fullName>
    </submittedName>
</protein>
<dbReference type="AlphaFoldDB" id="A0A0J6S721"/>
<keyword evidence="2" id="KW-1185">Reference proteome</keyword>
<accession>A0A0J6S721</accession>
<dbReference type="SUPFAM" id="SSF55729">
    <property type="entry name" value="Acyl-CoA N-acyltransferases (Nat)"/>
    <property type="match status" value="1"/>
</dbReference>
<gene>
    <name evidence="1" type="ORF">VQ03_29330</name>
</gene>
<dbReference type="Proteomes" id="UP000036449">
    <property type="component" value="Unassembled WGS sequence"/>
</dbReference>
<keyword evidence="1" id="KW-0808">Transferase</keyword>
<organism evidence="1 2">
    <name type="scientific">Methylobacterium tarhaniae</name>
    <dbReference type="NCBI Taxonomy" id="1187852"/>
    <lineage>
        <taxon>Bacteria</taxon>
        <taxon>Pseudomonadati</taxon>
        <taxon>Pseudomonadota</taxon>
        <taxon>Alphaproteobacteria</taxon>
        <taxon>Hyphomicrobiales</taxon>
        <taxon>Methylobacteriaceae</taxon>
        <taxon>Methylobacterium</taxon>
    </lineage>
</organism>
<comment type="caution">
    <text evidence="1">The sequence shown here is derived from an EMBL/GenBank/DDBJ whole genome shotgun (WGS) entry which is preliminary data.</text>
</comment>
<name>A0A0J6S721_9HYPH</name>